<feature type="region of interest" description="Disordered" evidence="1">
    <location>
        <begin position="72"/>
        <end position="109"/>
    </location>
</feature>
<keyword evidence="2" id="KW-0472">Membrane</keyword>
<reference evidence="3 4" key="1">
    <citation type="submission" date="2019-05" db="EMBL/GenBank/DDBJ databases">
        <title>Draft genome sequence of Actinomadura sp. 14C53.</title>
        <authorList>
            <person name="Saricaoglu S."/>
            <person name="Isik K."/>
        </authorList>
    </citation>
    <scope>NUCLEOTIDE SEQUENCE [LARGE SCALE GENOMIC DNA]</scope>
    <source>
        <strain evidence="3 4">14C53</strain>
    </source>
</reference>
<protein>
    <submittedName>
        <fullName evidence="3">Uncharacterized protein</fullName>
    </submittedName>
</protein>
<dbReference type="Proteomes" id="UP000309174">
    <property type="component" value="Unassembled WGS sequence"/>
</dbReference>
<proteinExistence type="predicted"/>
<evidence type="ECO:0000256" key="1">
    <source>
        <dbReference type="SAM" id="MobiDB-lite"/>
    </source>
</evidence>
<feature type="transmembrane region" description="Helical" evidence="2">
    <location>
        <begin position="43"/>
        <end position="61"/>
    </location>
</feature>
<dbReference type="AlphaFoldDB" id="A0A5C4JE29"/>
<evidence type="ECO:0000313" key="4">
    <source>
        <dbReference type="Proteomes" id="UP000309174"/>
    </source>
</evidence>
<sequence>MPPADHVIPQWIFNTGAQSQGVAVGSDLVITPVAWNRRSTDSCLSLVGLLLGVIIVLYVAVCAPGLHEAGEHSHGSTIHMAHSATHTSPAHARESAGLAAPDGTPQKYRDHLRETGPWPALEHHAGCGDWAAGSVRAAPLAPPALVLIGMVPPGLTGNGPLHTKDLGRSRRPARADVSGSGRARLLSLGCVLRLFIPAIADGAVLQHGILAE</sequence>
<keyword evidence="2" id="KW-1133">Transmembrane helix</keyword>
<dbReference type="RefSeq" id="WP_138645691.1">
    <property type="nucleotide sequence ID" value="NZ_VCKW01000063.1"/>
</dbReference>
<feature type="compositionally biased region" description="Low complexity" evidence="1">
    <location>
        <begin position="79"/>
        <end position="90"/>
    </location>
</feature>
<dbReference type="EMBL" id="VCKW01000063">
    <property type="protein sequence ID" value="TMR01258.1"/>
    <property type="molecule type" value="Genomic_DNA"/>
</dbReference>
<name>A0A5C4JE29_9ACTN</name>
<keyword evidence="4" id="KW-1185">Reference proteome</keyword>
<evidence type="ECO:0000256" key="2">
    <source>
        <dbReference type="SAM" id="Phobius"/>
    </source>
</evidence>
<gene>
    <name evidence="3" type="ORF">ETD83_14770</name>
</gene>
<comment type="caution">
    <text evidence="3">The sequence shown here is derived from an EMBL/GenBank/DDBJ whole genome shotgun (WGS) entry which is preliminary data.</text>
</comment>
<keyword evidence="2" id="KW-0812">Transmembrane</keyword>
<organism evidence="3 4">
    <name type="scientific">Actinomadura soli</name>
    <dbReference type="NCBI Taxonomy" id="2508997"/>
    <lineage>
        <taxon>Bacteria</taxon>
        <taxon>Bacillati</taxon>
        <taxon>Actinomycetota</taxon>
        <taxon>Actinomycetes</taxon>
        <taxon>Streptosporangiales</taxon>
        <taxon>Thermomonosporaceae</taxon>
        <taxon>Actinomadura</taxon>
    </lineage>
</organism>
<accession>A0A5C4JE29</accession>
<evidence type="ECO:0000313" key="3">
    <source>
        <dbReference type="EMBL" id="TMR01258.1"/>
    </source>
</evidence>